<feature type="non-terminal residue" evidence="2">
    <location>
        <position position="122"/>
    </location>
</feature>
<name>A0A9P9BXY8_9PEZI</name>
<dbReference type="OrthoDB" id="506431at2759"/>
<dbReference type="Pfam" id="PF03061">
    <property type="entry name" value="4HBT"/>
    <property type="match status" value="1"/>
</dbReference>
<evidence type="ECO:0000313" key="2">
    <source>
        <dbReference type="EMBL" id="KAH7037528.1"/>
    </source>
</evidence>
<protein>
    <submittedName>
        <fullName evidence="2">HotDog domain-containing protein</fullName>
    </submittedName>
</protein>
<dbReference type="RefSeq" id="XP_046016649.1">
    <property type="nucleotide sequence ID" value="XM_046149548.1"/>
</dbReference>
<organism evidence="2 3">
    <name type="scientific">Microdochium trichocladiopsis</name>
    <dbReference type="NCBI Taxonomy" id="1682393"/>
    <lineage>
        <taxon>Eukaryota</taxon>
        <taxon>Fungi</taxon>
        <taxon>Dikarya</taxon>
        <taxon>Ascomycota</taxon>
        <taxon>Pezizomycotina</taxon>
        <taxon>Sordariomycetes</taxon>
        <taxon>Xylariomycetidae</taxon>
        <taxon>Xylariales</taxon>
        <taxon>Microdochiaceae</taxon>
        <taxon>Microdochium</taxon>
    </lineage>
</organism>
<dbReference type="InterPro" id="IPR029069">
    <property type="entry name" value="HotDog_dom_sf"/>
</dbReference>
<dbReference type="AlphaFoldDB" id="A0A9P9BXY8"/>
<dbReference type="PANTHER" id="PTHR47260:SF1">
    <property type="entry name" value="UPF0644 PROTEIN PB2B4.06"/>
    <property type="match status" value="1"/>
</dbReference>
<accession>A0A9P9BXY8</accession>
<comment type="caution">
    <text evidence="2">The sequence shown here is derived from an EMBL/GenBank/DDBJ whole genome shotgun (WGS) entry which is preliminary data.</text>
</comment>
<dbReference type="InterPro" id="IPR006683">
    <property type="entry name" value="Thioestr_dom"/>
</dbReference>
<dbReference type="EMBL" id="JAGTJQ010000002">
    <property type="protein sequence ID" value="KAH7037528.1"/>
    <property type="molecule type" value="Genomic_DNA"/>
</dbReference>
<sequence length="122" mass="13185">IFHNPATHELVSIVYLGASIAGWPGVVHGGAIATVLDETLGRCAVRMFPARTGVTANLEMDYKAPTRTEGFYVIRDKGNGKGDRKRWVVGSLERMDGTVCVKAKALFVVPKGVKLGPIADRY</sequence>
<evidence type="ECO:0000313" key="3">
    <source>
        <dbReference type="Proteomes" id="UP000756346"/>
    </source>
</evidence>
<dbReference type="CDD" id="cd03443">
    <property type="entry name" value="PaaI_thioesterase"/>
    <property type="match status" value="1"/>
</dbReference>
<feature type="domain" description="Thioesterase" evidence="1">
    <location>
        <begin position="25"/>
        <end position="68"/>
    </location>
</feature>
<dbReference type="InterPro" id="IPR052061">
    <property type="entry name" value="PTE-AB_protein"/>
</dbReference>
<gene>
    <name evidence="2" type="ORF">B0I36DRAFT_237683</name>
</gene>
<evidence type="ECO:0000259" key="1">
    <source>
        <dbReference type="Pfam" id="PF03061"/>
    </source>
</evidence>
<dbReference type="Proteomes" id="UP000756346">
    <property type="component" value="Unassembled WGS sequence"/>
</dbReference>
<proteinExistence type="predicted"/>
<reference evidence="2" key="1">
    <citation type="journal article" date="2021" name="Nat. Commun.">
        <title>Genetic determinants of endophytism in the Arabidopsis root mycobiome.</title>
        <authorList>
            <person name="Mesny F."/>
            <person name="Miyauchi S."/>
            <person name="Thiergart T."/>
            <person name="Pickel B."/>
            <person name="Atanasova L."/>
            <person name="Karlsson M."/>
            <person name="Huettel B."/>
            <person name="Barry K.W."/>
            <person name="Haridas S."/>
            <person name="Chen C."/>
            <person name="Bauer D."/>
            <person name="Andreopoulos W."/>
            <person name="Pangilinan J."/>
            <person name="LaButti K."/>
            <person name="Riley R."/>
            <person name="Lipzen A."/>
            <person name="Clum A."/>
            <person name="Drula E."/>
            <person name="Henrissat B."/>
            <person name="Kohler A."/>
            <person name="Grigoriev I.V."/>
            <person name="Martin F.M."/>
            <person name="Hacquard S."/>
        </authorList>
    </citation>
    <scope>NUCLEOTIDE SEQUENCE</scope>
    <source>
        <strain evidence="2">MPI-CAGE-CH-0230</strain>
    </source>
</reference>
<dbReference type="PANTHER" id="PTHR47260">
    <property type="entry name" value="UPF0644 PROTEIN PB2B4.06"/>
    <property type="match status" value="1"/>
</dbReference>
<dbReference type="GeneID" id="70179094"/>
<dbReference type="SUPFAM" id="SSF54637">
    <property type="entry name" value="Thioesterase/thiol ester dehydrase-isomerase"/>
    <property type="match status" value="1"/>
</dbReference>
<dbReference type="Gene3D" id="3.10.129.10">
    <property type="entry name" value="Hotdog Thioesterase"/>
    <property type="match status" value="1"/>
</dbReference>
<keyword evidence="3" id="KW-1185">Reference proteome</keyword>